<evidence type="ECO:0000256" key="4">
    <source>
        <dbReference type="ARBA" id="ARBA00022519"/>
    </source>
</evidence>
<evidence type="ECO:0000256" key="1">
    <source>
        <dbReference type="ARBA" id="ARBA00004429"/>
    </source>
</evidence>
<comment type="similarity">
    <text evidence="8">Belongs to the binding-protein-dependent transport system permease family.</text>
</comment>
<dbReference type="EMBL" id="CP039543">
    <property type="protein sequence ID" value="QJT07800.1"/>
    <property type="molecule type" value="Genomic_DNA"/>
</dbReference>
<evidence type="ECO:0000256" key="7">
    <source>
        <dbReference type="ARBA" id="ARBA00023136"/>
    </source>
</evidence>
<name>A0ABX6NB32_9BACT</name>
<keyword evidence="6 8" id="KW-1133">Transmembrane helix</keyword>
<evidence type="ECO:0000313" key="10">
    <source>
        <dbReference type="EMBL" id="QJT07800.1"/>
    </source>
</evidence>
<keyword evidence="4" id="KW-0997">Cell inner membrane</keyword>
<dbReference type="CDD" id="cd06261">
    <property type="entry name" value="TM_PBP2"/>
    <property type="match status" value="1"/>
</dbReference>
<accession>A0ABX6NB32</accession>
<evidence type="ECO:0000256" key="2">
    <source>
        <dbReference type="ARBA" id="ARBA00022448"/>
    </source>
</evidence>
<dbReference type="Gene3D" id="1.10.3720.10">
    <property type="entry name" value="MetI-like"/>
    <property type="match status" value="1"/>
</dbReference>
<keyword evidence="7 8" id="KW-0472">Membrane</keyword>
<dbReference type="PANTHER" id="PTHR43357:SF4">
    <property type="entry name" value="INNER MEMBRANE ABC TRANSPORTER PERMEASE PROTEIN YDCV"/>
    <property type="match status" value="1"/>
</dbReference>
<organism evidence="10 11">
    <name type="scientific">Oceanidesulfovibrio marinus</name>
    <dbReference type="NCBI Taxonomy" id="370038"/>
    <lineage>
        <taxon>Bacteria</taxon>
        <taxon>Pseudomonadati</taxon>
        <taxon>Thermodesulfobacteriota</taxon>
        <taxon>Desulfovibrionia</taxon>
        <taxon>Desulfovibrionales</taxon>
        <taxon>Desulfovibrionaceae</taxon>
        <taxon>Oceanidesulfovibrio</taxon>
    </lineage>
</organism>
<feature type="transmembrane region" description="Helical" evidence="8">
    <location>
        <begin position="97"/>
        <end position="119"/>
    </location>
</feature>
<dbReference type="Pfam" id="PF00528">
    <property type="entry name" value="BPD_transp_1"/>
    <property type="match status" value="1"/>
</dbReference>
<feature type="transmembrane region" description="Helical" evidence="8">
    <location>
        <begin position="125"/>
        <end position="143"/>
    </location>
</feature>
<keyword evidence="5 8" id="KW-0812">Transmembrane</keyword>
<feature type="transmembrane region" description="Helical" evidence="8">
    <location>
        <begin position="64"/>
        <end position="85"/>
    </location>
</feature>
<dbReference type="PROSITE" id="PS50928">
    <property type="entry name" value="ABC_TM1"/>
    <property type="match status" value="1"/>
</dbReference>
<dbReference type="RefSeq" id="WP_171266436.1">
    <property type="nucleotide sequence ID" value="NZ_CP039543.1"/>
</dbReference>
<gene>
    <name evidence="10" type="ORF">E8L03_02145</name>
</gene>
<protein>
    <submittedName>
        <fullName evidence="10">ABC transporter permease subunit</fullName>
    </submittedName>
</protein>
<dbReference type="Proteomes" id="UP000503251">
    <property type="component" value="Chromosome"/>
</dbReference>
<evidence type="ECO:0000256" key="8">
    <source>
        <dbReference type="RuleBase" id="RU363032"/>
    </source>
</evidence>
<feature type="transmembrane region" description="Helical" evidence="8">
    <location>
        <begin position="226"/>
        <end position="251"/>
    </location>
</feature>
<dbReference type="InterPro" id="IPR035906">
    <property type="entry name" value="MetI-like_sf"/>
</dbReference>
<feature type="domain" description="ABC transmembrane type-1" evidence="9">
    <location>
        <begin position="59"/>
        <end position="247"/>
    </location>
</feature>
<keyword evidence="2 8" id="KW-0813">Transport</keyword>
<sequence length="261" mass="28431">MKRPLLLAMLAVLFLAPLAVLAVYSLGSGWAFPDLLPRRFDLRAVRYIAGEWQSVAKHLASSTAYSLATAALTLVLTIAPAHLFARRRFPGKVLLEGILLAPALVPAMTFSMGVHYMFIRAGLNDTMLGVVLVLATFSYPYMLRALVAGYQSFGEEYALCAQNLGAGPLSRLWRVELPLLMPAIVAGGSVVFLVAFSEYFLVFLIGGGRVPSFTGYLFPFLASSDLGLASALTLVFFIAPLILFVLVELTVSRAYRRRGLY</sequence>
<evidence type="ECO:0000256" key="5">
    <source>
        <dbReference type="ARBA" id="ARBA00022692"/>
    </source>
</evidence>
<evidence type="ECO:0000313" key="11">
    <source>
        <dbReference type="Proteomes" id="UP000503251"/>
    </source>
</evidence>
<evidence type="ECO:0000259" key="9">
    <source>
        <dbReference type="PROSITE" id="PS50928"/>
    </source>
</evidence>
<keyword evidence="11" id="KW-1185">Reference proteome</keyword>
<evidence type="ECO:0000256" key="6">
    <source>
        <dbReference type="ARBA" id="ARBA00022989"/>
    </source>
</evidence>
<dbReference type="PANTHER" id="PTHR43357">
    <property type="entry name" value="INNER MEMBRANE ABC TRANSPORTER PERMEASE PROTEIN YDCV"/>
    <property type="match status" value="1"/>
</dbReference>
<keyword evidence="3" id="KW-1003">Cell membrane</keyword>
<dbReference type="SUPFAM" id="SSF161098">
    <property type="entry name" value="MetI-like"/>
    <property type="match status" value="1"/>
</dbReference>
<proteinExistence type="inferred from homology"/>
<evidence type="ECO:0000256" key="3">
    <source>
        <dbReference type="ARBA" id="ARBA00022475"/>
    </source>
</evidence>
<feature type="transmembrane region" description="Helical" evidence="8">
    <location>
        <begin position="179"/>
        <end position="206"/>
    </location>
</feature>
<dbReference type="InterPro" id="IPR000515">
    <property type="entry name" value="MetI-like"/>
</dbReference>
<reference evidence="10 11" key="1">
    <citation type="submission" date="2019-04" db="EMBL/GenBank/DDBJ databases">
        <title>Isolation and culture of sulfate reducing bacteria from the cold seep of the South China Sea.</title>
        <authorList>
            <person name="Sun C."/>
            <person name="Liu R."/>
        </authorList>
    </citation>
    <scope>NUCLEOTIDE SEQUENCE [LARGE SCALE GENOMIC DNA]</scope>
    <source>
        <strain evidence="10 11">CS1</strain>
    </source>
</reference>
<comment type="subcellular location">
    <subcellularLocation>
        <location evidence="1">Cell inner membrane</location>
        <topology evidence="1">Multi-pass membrane protein</topology>
    </subcellularLocation>
    <subcellularLocation>
        <location evidence="8">Cell membrane</location>
        <topology evidence="8">Multi-pass membrane protein</topology>
    </subcellularLocation>
</comment>